<reference evidence="3" key="1">
    <citation type="submission" date="2015-12" db="EMBL/GenBank/DDBJ databases">
        <title>De novo transcriptome assembly of four potential Pierce s Disease insect vectors from Arizona vineyards.</title>
        <authorList>
            <person name="Tassone E.E."/>
        </authorList>
    </citation>
    <scope>NUCLEOTIDE SEQUENCE</scope>
</reference>
<dbReference type="EMBL" id="GEDC01020494">
    <property type="protein sequence ID" value="JAS16804.1"/>
    <property type="molecule type" value="Transcribed_RNA"/>
</dbReference>
<gene>
    <name evidence="3" type="ORF">g.10630</name>
    <name evidence="2" type="ORF">g.10631</name>
    <name evidence="4" type="ORF">g.10634</name>
</gene>
<dbReference type="AlphaFoldDB" id="A0A1B6CTQ6"/>
<name>A0A1B6CTQ6_9HEMI</name>
<dbReference type="EMBL" id="GEDC01029882">
    <property type="protein sequence ID" value="JAS07416.1"/>
    <property type="molecule type" value="Transcribed_RNA"/>
</dbReference>
<organism evidence="3">
    <name type="scientific">Clastoptera arizonana</name>
    <name type="common">Arizona spittle bug</name>
    <dbReference type="NCBI Taxonomy" id="38151"/>
    <lineage>
        <taxon>Eukaryota</taxon>
        <taxon>Metazoa</taxon>
        <taxon>Ecdysozoa</taxon>
        <taxon>Arthropoda</taxon>
        <taxon>Hexapoda</taxon>
        <taxon>Insecta</taxon>
        <taxon>Pterygota</taxon>
        <taxon>Neoptera</taxon>
        <taxon>Paraneoptera</taxon>
        <taxon>Hemiptera</taxon>
        <taxon>Auchenorrhyncha</taxon>
        <taxon>Cercopoidea</taxon>
        <taxon>Clastopteridae</taxon>
        <taxon>Clastoptera</taxon>
    </lineage>
</organism>
<evidence type="ECO:0000313" key="2">
    <source>
        <dbReference type="EMBL" id="JAS07416.1"/>
    </source>
</evidence>
<dbReference type="EMBL" id="GEDC01001383">
    <property type="protein sequence ID" value="JAS35915.1"/>
    <property type="molecule type" value="Transcribed_RNA"/>
</dbReference>
<protein>
    <submittedName>
        <fullName evidence="3">Uncharacterized protein</fullName>
    </submittedName>
</protein>
<feature type="region of interest" description="Disordered" evidence="1">
    <location>
        <begin position="1"/>
        <end position="25"/>
    </location>
</feature>
<accession>A0A1B6CTQ6</accession>
<feature type="compositionally biased region" description="Basic and acidic residues" evidence="1">
    <location>
        <begin position="1"/>
        <end position="13"/>
    </location>
</feature>
<proteinExistence type="predicted"/>
<evidence type="ECO:0000313" key="3">
    <source>
        <dbReference type="EMBL" id="JAS16804.1"/>
    </source>
</evidence>
<sequence>MESDDIHSARFDQPKQLQEPENTNIKDEVSEIKKALHTTKDNLIHKTYQRIETTNVITSSQNSINDDIHYCITYGNDNKMQTNANQVDKSQRKQHHHCSLHLKDNSKSKNSTLNTQFSNKSLAYYVGLPQDKNLDIQTNNKRVFNISRNENKILICKPINPQGEPVKVNDRFLNNKLMLSCKPQNYSEFSVEEKYSYKDQYLSDCYDNSKQPEIVIPSQDLNDYRQRNNQAISKNANEIYYKSKKEM</sequence>
<evidence type="ECO:0000313" key="4">
    <source>
        <dbReference type="EMBL" id="JAS35915.1"/>
    </source>
</evidence>
<evidence type="ECO:0000256" key="1">
    <source>
        <dbReference type="SAM" id="MobiDB-lite"/>
    </source>
</evidence>